<keyword evidence="8" id="KW-1185">Reference proteome</keyword>
<evidence type="ECO:0000313" key="8">
    <source>
        <dbReference type="Proteomes" id="UP000035682"/>
    </source>
</evidence>
<dbReference type="WBParaSite" id="SRAE_2000232800.1">
    <property type="protein sequence ID" value="SRAE_2000232800.1"/>
    <property type="gene ID" value="WBGene00262538"/>
</dbReference>
<dbReference type="InterPro" id="IPR004046">
    <property type="entry name" value="GST_C"/>
</dbReference>
<accession>A0A090LD38</accession>
<dbReference type="RefSeq" id="XP_024506867.1">
    <property type="nucleotide sequence ID" value="XM_024653386.1"/>
</dbReference>
<dbReference type="GO" id="GO:0006749">
    <property type="term" value="P:glutathione metabolic process"/>
    <property type="evidence" value="ECO:0007669"/>
    <property type="project" value="TreeGrafter"/>
</dbReference>
<dbReference type="InterPro" id="IPR036282">
    <property type="entry name" value="Glutathione-S-Trfase_C_sf"/>
</dbReference>
<dbReference type="Gene3D" id="3.40.30.10">
    <property type="entry name" value="Glutaredoxin"/>
    <property type="match status" value="1"/>
</dbReference>
<dbReference type="GO" id="GO:0004602">
    <property type="term" value="F:glutathione peroxidase activity"/>
    <property type="evidence" value="ECO:0007669"/>
    <property type="project" value="UniProtKB-ARBA"/>
</dbReference>
<dbReference type="OMA" id="WESTEID"/>
<dbReference type="Pfam" id="PF02798">
    <property type="entry name" value="GST_N"/>
    <property type="match status" value="1"/>
</dbReference>
<dbReference type="InterPro" id="IPR010987">
    <property type="entry name" value="Glutathione-S-Trfase_C-like"/>
</dbReference>
<dbReference type="SUPFAM" id="SSF52833">
    <property type="entry name" value="Thioredoxin-like"/>
    <property type="match status" value="1"/>
</dbReference>
<dbReference type="PANTHER" id="PTHR11571:SF224">
    <property type="entry name" value="HEMATOPOIETIC PROSTAGLANDIN D SYNTHASE"/>
    <property type="match status" value="1"/>
</dbReference>
<evidence type="ECO:0000259" key="5">
    <source>
        <dbReference type="PROSITE" id="PS50404"/>
    </source>
</evidence>
<dbReference type="SFLD" id="SFLDG01205">
    <property type="entry name" value="AMPS.1"/>
    <property type="match status" value="1"/>
</dbReference>
<dbReference type="OrthoDB" id="414243at2759"/>
<dbReference type="InterPro" id="IPR004045">
    <property type="entry name" value="Glutathione_S-Trfase_N"/>
</dbReference>
<dbReference type="Gene3D" id="1.20.1050.10">
    <property type="match status" value="1"/>
</dbReference>
<keyword evidence="2" id="KW-0808">Transferase</keyword>
<dbReference type="CTD" id="36380032"/>
<evidence type="ECO:0000313" key="7">
    <source>
        <dbReference type="EMBL" id="CEF67667.1"/>
    </source>
</evidence>
<protein>
    <recommendedName>
        <fullName evidence="1">glutathione transferase</fullName>
        <ecNumber evidence="1">2.5.1.18</ecNumber>
    </recommendedName>
</protein>
<evidence type="ECO:0000256" key="1">
    <source>
        <dbReference type="ARBA" id="ARBA00012452"/>
    </source>
</evidence>
<dbReference type="STRING" id="34506.A0A090LD38"/>
<dbReference type="CDD" id="cd03039">
    <property type="entry name" value="GST_N_Sigma_like"/>
    <property type="match status" value="1"/>
</dbReference>
<comment type="catalytic activity">
    <reaction evidence="4">
        <text>RX + glutathione = an S-substituted glutathione + a halide anion + H(+)</text>
        <dbReference type="Rhea" id="RHEA:16437"/>
        <dbReference type="ChEBI" id="CHEBI:15378"/>
        <dbReference type="ChEBI" id="CHEBI:16042"/>
        <dbReference type="ChEBI" id="CHEBI:17792"/>
        <dbReference type="ChEBI" id="CHEBI:57925"/>
        <dbReference type="ChEBI" id="CHEBI:90779"/>
        <dbReference type="EC" id="2.5.1.18"/>
    </reaction>
</comment>
<dbReference type="SUPFAM" id="SSF47616">
    <property type="entry name" value="GST C-terminal domain-like"/>
    <property type="match status" value="1"/>
</dbReference>
<name>A0A090LD38_STRRB</name>
<dbReference type="EC" id="2.5.1.18" evidence="1"/>
<dbReference type="Proteomes" id="UP000035682">
    <property type="component" value="Unplaced"/>
</dbReference>
<dbReference type="GeneID" id="36380032"/>
<dbReference type="CDD" id="cd03192">
    <property type="entry name" value="GST_C_Sigma_like"/>
    <property type="match status" value="1"/>
</dbReference>
<dbReference type="PROSITE" id="PS50405">
    <property type="entry name" value="GST_CTER"/>
    <property type="match status" value="1"/>
</dbReference>
<gene>
    <name evidence="7 9 10" type="ORF">SRAE_2000232800</name>
</gene>
<sequence>MPNYILIYFGVRGYGEPARLMFKYADVDFEDRIIDMKDWPELKPKTPFGQLPVLQYEKTQIAQSFAIYRFLGKQFKLYPLCKVTSSLTDGIGDYIKEFSDKVGMYFLVLSGFKEGDKKELFENTVLPAVKEYFPTITSWLEKSNSGFLVKTGLTWVDFFAAEKLGNVINIDENIAKDYPVIKQYIDKFYSLPRIKEYVETRPKSLY</sequence>
<reference evidence="7 8" key="1">
    <citation type="submission" date="2014-09" db="EMBL/GenBank/DDBJ databases">
        <authorList>
            <person name="Martin A.A."/>
        </authorList>
    </citation>
    <scope>NUCLEOTIDE SEQUENCE</scope>
    <source>
        <strain evidence="8">ED321</strain>
        <strain evidence="7">ED321 Heterogonic</strain>
    </source>
</reference>
<dbReference type="GO" id="GO:0004364">
    <property type="term" value="F:glutathione transferase activity"/>
    <property type="evidence" value="ECO:0007669"/>
    <property type="project" value="UniProtKB-EC"/>
</dbReference>
<evidence type="ECO:0000256" key="2">
    <source>
        <dbReference type="ARBA" id="ARBA00022679"/>
    </source>
</evidence>
<evidence type="ECO:0000256" key="4">
    <source>
        <dbReference type="ARBA" id="ARBA00047960"/>
    </source>
</evidence>
<reference evidence="9" key="2">
    <citation type="submission" date="2020-12" db="UniProtKB">
        <authorList>
            <consortium name="WormBaseParasite"/>
        </authorList>
    </citation>
    <scope>IDENTIFICATION</scope>
</reference>
<evidence type="ECO:0000313" key="9">
    <source>
        <dbReference type="WBParaSite" id="SRAE_2000232800.1"/>
    </source>
</evidence>
<dbReference type="Pfam" id="PF14497">
    <property type="entry name" value="GST_C_3"/>
    <property type="match status" value="1"/>
</dbReference>
<dbReference type="SFLD" id="SFLDG00363">
    <property type="entry name" value="AMPS_(cytGST):_Alpha-__Mu-__Pi"/>
    <property type="match status" value="1"/>
</dbReference>
<evidence type="ECO:0000256" key="3">
    <source>
        <dbReference type="ARBA" id="ARBA00038317"/>
    </source>
</evidence>
<dbReference type="PANTHER" id="PTHR11571">
    <property type="entry name" value="GLUTATHIONE S-TRANSFERASE"/>
    <property type="match status" value="1"/>
</dbReference>
<dbReference type="FunFam" id="3.40.30.10:FF:000035">
    <property type="entry name" value="hematopoietic prostaglandin D synthase"/>
    <property type="match status" value="1"/>
</dbReference>
<dbReference type="InterPro" id="IPR050213">
    <property type="entry name" value="GST_superfamily"/>
</dbReference>
<dbReference type="SFLD" id="SFLDS00019">
    <property type="entry name" value="Glutathione_Transferase_(cytos"/>
    <property type="match status" value="1"/>
</dbReference>
<organism evidence="7">
    <name type="scientific">Strongyloides ratti</name>
    <name type="common">Parasitic roundworm</name>
    <dbReference type="NCBI Taxonomy" id="34506"/>
    <lineage>
        <taxon>Eukaryota</taxon>
        <taxon>Metazoa</taxon>
        <taxon>Ecdysozoa</taxon>
        <taxon>Nematoda</taxon>
        <taxon>Chromadorea</taxon>
        <taxon>Rhabditida</taxon>
        <taxon>Tylenchina</taxon>
        <taxon>Panagrolaimomorpha</taxon>
        <taxon>Strongyloidoidea</taxon>
        <taxon>Strongyloididae</taxon>
        <taxon>Strongyloides</taxon>
    </lineage>
</organism>
<dbReference type="WormBase" id="SRAE_2000232800">
    <property type="protein sequence ID" value="SRP06702"/>
    <property type="gene ID" value="WBGene00262538"/>
</dbReference>
<feature type="domain" description="GST C-terminal" evidence="6">
    <location>
        <begin position="81"/>
        <end position="206"/>
    </location>
</feature>
<evidence type="ECO:0000259" key="6">
    <source>
        <dbReference type="PROSITE" id="PS50405"/>
    </source>
</evidence>
<dbReference type="eggNOG" id="KOG1695">
    <property type="taxonomic scope" value="Eukaryota"/>
</dbReference>
<dbReference type="EMBL" id="LN609529">
    <property type="protein sequence ID" value="CEF67667.1"/>
    <property type="molecule type" value="Genomic_DNA"/>
</dbReference>
<dbReference type="InterPro" id="IPR040079">
    <property type="entry name" value="Glutathione_S-Trfase"/>
</dbReference>
<dbReference type="AlphaFoldDB" id="A0A090LD38"/>
<dbReference type="InterPro" id="IPR036249">
    <property type="entry name" value="Thioredoxin-like_sf"/>
</dbReference>
<proteinExistence type="inferred from homology"/>
<dbReference type="PROSITE" id="PS50404">
    <property type="entry name" value="GST_NTER"/>
    <property type="match status" value="1"/>
</dbReference>
<evidence type="ECO:0000313" key="10">
    <source>
        <dbReference type="WormBase" id="SRAE_2000232800"/>
    </source>
</evidence>
<comment type="similarity">
    <text evidence="3">Belongs to the GST superfamily. Sigma family.</text>
</comment>
<feature type="domain" description="GST N-terminal" evidence="5">
    <location>
        <begin position="2"/>
        <end position="79"/>
    </location>
</feature>